<accession>A0A944GY46</accession>
<keyword evidence="4 6" id="KW-1133">Transmembrane helix</keyword>
<dbReference type="InterPro" id="IPR050833">
    <property type="entry name" value="Poly_Biosynth_Transport"/>
</dbReference>
<feature type="transmembrane region" description="Helical" evidence="6">
    <location>
        <begin position="119"/>
        <end position="138"/>
    </location>
</feature>
<keyword evidence="8" id="KW-1185">Reference proteome</keyword>
<dbReference type="InterPro" id="IPR002797">
    <property type="entry name" value="Polysacc_synth"/>
</dbReference>
<dbReference type="RefSeq" id="WP_213371984.1">
    <property type="nucleotide sequence ID" value="NZ_QTKX01000003.1"/>
</dbReference>
<dbReference type="PANTHER" id="PTHR30250">
    <property type="entry name" value="PST FAMILY PREDICTED COLANIC ACID TRANSPORTER"/>
    <property type="match status" value="1"/>
</dbReference>
<keyword evidence="2" id="KW-1003">Cell membrane</keyword>
<feature type="transmembrane region" description="Helical" evidence="6">
    <location>
        <begin position="43"/>
        <end position="64"/>
    </location>
</feature>
<name>A0A944GY46_9BACI</name>
<feature type="transmembrane region" description="Helical" evidence="6">
    <location>
        <begin position="389"/>
        <end position="405"/>
    </location>
</feature>
<comment type="caution">
    <text evidence="7">The sequence shown here is derived from an EMBL/GenBank/DDBJ whole genome shotgun (WGS) entry which is preliminary data.</text>
</comment>
<sequence>MKKLMGNRLVGNIISLIVLQGSNFLFPLITFPYLVRTLGIENYGVLLFCISIMQFLNILIDYGFNISGTRDISINKDRMDKVNAIYNVILTIKILLALLFGLIYFSIILSIPFFSENRAAFLIIFLMIIGNTFFPLWLYQGLERMKYITYFNVIAKAFVTILVFMFIKSADDLSLAAFFHSLYFILPAIISVLFAKIKLKMDFKIVLDVHKIKDELKRGKHVFMTSLWVNFYSQGPIVILGFISGSRATGIYGIGEKVQGAFYGISQPFTQALYPYLCDLFENEKERFDQFKRKLMWIGISFSILIAISLFIFSAPIAAIVSGTADPKITALIKVFSVIVFLSITNTLMARIMHAVNLSNVLNKNYLIAAIVFIVFSIPLTIWLHQFGMAVAVIFAEGTVFVLNIRNVTGIKATEILPPIQNEVDRQRA</sequence>
<dbReference type="Proteomes" id="UP000761411">
    <property type="component" value="Unassembled WGS sequence"/>
</dbReference>
<feature type="transmembrane region" description="Helical" evidence="6">
    <location>
        <begin position="85"/>
        <end position="113"/>
    </location>
</feature>
<feature type="transmembrane region" description="Helical" evidence="6">
    <location>
        <begin position="173"/>
        <end position="195"/>
    </location>
</feature>
<dbReference type="CDD" id="cd13128">
    <property type="entry name" value="MATE_Wzx_like"/>
    <property type="match status" value="1"/>
</dbReference>
<dbReference type="EMBL" id="QTKX01000003">
    <property type="protein sequence ID" value="MBS8266572.1"/>
    <property type="molecule type" value="Genomic_DNA"/>
</dbReference>
<feature type="transmembrane region" description="Helical" evidence="6">
    <location>
        <begin position="365"/>
        <end position="383"/>
    </location>
</feature>
<dbReference type="GO" id="GO:0005886">
    <property type="term" value="C:plasma membrane"/>
    <property type="evidence" value="ECO:0007669"/>
    <property type="project" value="UniProtKB-SubCell"/>
</dbReference>
<evidence type="ECO:0000313" key="8">
    <source>
        <dbReference type="Proteomes" id="UP000761411"/>
    </source>
</evidence>
<reference evidence="7 8" key="1">
    <citation type="journal article" date="2021" name="Microorganisms">
        <title>Bacterial Dimethylsulfoniopropionate Biosynthesis in the East China Sea.</title>
        <authorList>
            <person name="Liu J."/>
            <person name="Zhang Y."/>
            <person name="Liu J."/>
            <person name="Zhong H."/>
            <person name="Williams B.T."/>
            <person name="Zheng Y."/>
            <person name="Curson A.R.J."/>
            <person name="Sun C."/>
            <person name="Sun H."/>
            <person name="Song D."/>
            <person name="Wagner Mackenzie B."/>
            <person name="Bermejo Martinez A."/>
            <person name="Todd J.D."/>
            <person name="Zhang X.H."/>
        </authorList>
    </citation>
    <scope>NUCLEOTIDE SEQUENCE [LARGE SCALE GENOMIC DNA]</scope>
    <source>
        <strain evidence="7 8">ESS08</strain>
    </source>
</reference>
<keyword evidence="5 6" id="KW-0472">Membrane</keyword>
<feature type="transmembrane region" description="Helical" evidence="6">
    <location>
        <begin position="295"/>
        <end position="319"/>
    </location>
</feature>
<keyword evidence="3 6" id="KW-0812">Transmembrane</keyword>
<evidence type="ECO:0000256" key="3">
    <source>
        <dbReference type="ARBA" id="ARBA00022692"/>
    </source>
</evidence>
<protein>
    <submittedName>
        <fullName evidence="7">Flippase</fullName>
    </submittedName>
</protein>
<evidence type="ECO:0000313" key="7">
    <source>
        <dbReference type="EMBL" id="MBS8266572.1"/>
    </source>
</evidence>
<organism evidence="7 8">
    <name type="scientific">Mesobacillus boroniphilus</name>
    <dbReference type="NCBI Taxonomy" id="308892"/>
    <lineage>
        <taxon>Bacteria</taxon>
        <taxon>Bacillati</taxon>
        <taxon>Bacillota</taxon>
        <taxon>Bacilli</taxon>
        <taxon>Bacillales</taxon>
        <taxon>Bacillaceae</taxon>
        <taxon>Mesobacillus</taxon>
    </lineage>
</organism>
<gene>
    <name evidence="7" type="ORF">DYI25_19295</name>
</gene>
<dbReference type="AlphaFoldDB" id="A0A944GY46"/>
<evidence type="ECO:0000256" key="1">
    <source>
        <dbReference type="ARBA" id="ARBA00004651"/>
    </source>
</evidence>
<dbReference type="Pfam" id="PF01943">
    <property type="entry name" value="Polysacc_synt"/>
    <property type="match status" value="1"/>
</dbReference>
<dbReference type="PANTHER" id="PTHR30250:SF11">
    <property type="entry name" value="O-ANTIGEN TRANSPORTER-RELATED"/>
    <property type="match status" value="1"/>
</dbReference>
<evidence type="ECO:0000256" key="6">
    <source>
        <dbReference type="SAM" id="Phobius"/>
    </source>
</evidence>
<feature type="transmembrane region" description="Helical" evidence="6">
    <location>
        <begin position="150"/>
        <end position="167"/>
    </location>
</feature>
<evidence type="ECO:0000256" key="4">
    <source>
        <dbReference type="ARBA" id="ARBA00022989"/>
    </source>
</evidence>
<feature type="transmembrane region" description="Helical" evidence="6">
    <location>
        <begin position="331"/>
        <end position="353"/>
    </location>
</feature>
<evidence type="ECO:0000256" key="5">
    <source>
        <dbReference type="ARBA" id="ARBA00023136"/>
    </source>
</evidence>
<proteinExistence type="predicted"/>
<feature type="transmembrane region" description="Helical" evidence="6">
    <location>
        <begin position="9"/>
        <end position="31"/>
    </location>
</feature>
<comment type="subcellular location">
    <subcellularLocation>
        <location evidence="1">Cell membrane</location>
        <topology evidence="1">Multi-pass membrane protein</topology>
    </subcellularLocation>
</comment>
<evidence type="ECO:0000256" key="2">
    <source>
        <dbReference type="ARBA" id="ARBA00022475"/>
    </source>
</evidence>